<dbReference type="RefSeq" id="WP_407339098.1">
    <property type="nucleotide sequence ID" value="NZ_CP136862.1"/>
</dbReference>
<sequence>MREGWGRNEPEIRLDRAAIESLVVAAFPAARIEYCKSARGGLTNTNIEVGLSAPPSRVNLRLYQGSPKDAGKEAALNALLLRRGLPTARFLYFAKTNPVTGEPYAILEWIEGARLASIGHGLDEKSQGALGMRLGEVLAGIHAISFETAGYLNAELCVEAPIDFRHEAVIAFLRSCLDSGVLSERLGPDLAAALVSFMEGEGRRLDAWLGEACLVHADFNASNILVRREEEHGWRIAAVLDWEFAFAGSPAFDFGNLLRPPLGDKEVFIAAVAQAYQDAGGVLPDDWRASAKIADLIAWADVLRRDIVTPALIADAALVIRRTISSPQ</sequence>
<protein>
    <submittedName>
        <fullName evidence="2">Phosphotransferase</fullName>
    </submittedName>
</protein>
<dbReference type="InterPro" id="IPR051678">
    <property type="entry name" value="AGP_Transferase"/>
</dbReference>
<gene>
    <name evidence="2" type="ORF">RZS28_18025</name>
</gene>
<dbReference type="SUPFAM" id="SSF56112">
    <property type="entry name" value="Protein kinase-like (PK-like)"/>
    <property type="match status" value="1"/>
</dbReference>
<evidence type="ECO:0000313" key="3">
    <source>
        <dbReference type="Proteomes" id="UP001626536"/>
    </source>
</evidence>
<dbReference type="InterPro" id="IPR011009">
    <property type="entry name" value="Kinase-like_dom_sf"/>
</dbReference>
<dbReference type="PANTHER" id="PTHR21310:SF15">
    <property type="entry name" value="AMINOGLYCOSIDE PHOSPHOTRANSFERASE DOMAIN-CONTAINING PROTEIN"/>
    <property type="match status" value="1"/>
</dbReference>
<feature type="domain" description="Aminoglycoside phosphotransferase" evidence="1">
    <location>
        <begin position="37"/>
        <end position="285"/>
    </location>
</feature>
<name>A0ABZ0HR39_9HYPH</name>
<evidence type="ECO:0000313" key="2">
    <source>
        <dbReference type="EMBL" id="WOJ89653.1"/>
    </source>
</evidence>
<organism evidence="2 3">
    <name type="scientific">Methylocapsa polymorpha</name>
    <dbReference type="NCBI Taxonomy" id="3080828"/>
    <lineage>
        <taxon>Bacteria</taxon>
        <taxon>Pseudomonadati</taxon>
        <taxon>Pseudomonadota</taxon>
        <taxon>Alphaproteobacteria</taxon>
        <taxon>Hyphomicrobiales</taxon>
        <taxon>Beijerinckiaceae</taxon>
        <taxon>Methylocapsa</taxon>
    </lineage>
</organism>
<dbReference type="Gene3D" id="3.90.1200.10">
    <property type="match status" value="1"/>
</dbReference>
<evidence type="ECO:0000259" key="1">
    <source>
        <dbReference type="Pfam" id="PF01636"/>
    </source>
</evidence>
<dbReference type="InterPro" id="IPR002575">
    <property type="entry name" value="Aminoglycoside_PTrfase"/>
</dbReference>
<reference evidence="2 3" key="1">
    <citation type="submission" date="2023-10" db="EMBL/GenBank/DDBJ databases">
        <title>Novel methanotroph of the genus Methylocapsa from a subarctic wetland.</title>
        <authorList>
            <person name="Belova S.E."/>
            <person name="Oshkin I.Y."/>
            <person name="Miroshnikov K."/>
            <person name="Dedysh S.N."/>
        </authorList>
    </citation>
    <scope>NUCLEOTIDE SEQUENCE [LARGE SCALE GENOMIC DNA]</scope>
    <source>
        <strain evidence="2 3">RX1</strain>
    </source>
</reference>
<dbReference type="Proteomes" id="UP001626536">
    <property type="component" value="Chromosome"/>
</dbReference>
<accession>A0ABZ0HR39</accession>
<proteinExistence type="predicted"/>
<dbReference type="Pfam" id="PF01636">
    <property type="entry name" value="APH"/>
    <property type="match status" value="1"/>
</dbReference>
<dbReference type="PANTHER" id="PTHR21310">
    <property type="entry name" value="AMINOGLYCOSIDE PHOSPHOTRANSFERASE-RELATED-RELATED"/>
    <property type="match status" value="1"/>
</dbReference>
<dbReference type="EMBL" id="CP136862">
    <property type="protein sequence ID" value="WOJ89653.1"/>
    <property type="molecule type" value="Genomic_DNA"/>
</dbReference>
<keyword evidence="3" id="KW-1185">Reference proteome</keyword>